<dbReference type="Pfam" id="PF13419">
    <property type="entry name" value="HAD_2"/>
    <property type="match status" value="1"/>
</dbReference>
<dbReference type="Proteomes" id="UP000284868">
    <property type="component" value="Unassembled WGS sequence"/>
</dbReference>
<dbReference type="InterPro" id="IPR036412">
    <property type="entry name" value="HAD-like_sf"/>
</dbReference>
<dbReference type="SUPFAM" id="SSF56784">
    <property type="entry name" value="HAD-like"/>
    <property type="match status" value="1"/>
</dbReference>
<gene>
    <name evidence="1" type="ORF">DWZ83_06910</name>
</gene>
<dbReference type="Gene3D" id="3.40.50.1000">
    <property type="entry name" value="HAD superfamily/HAD-like"/>
    <property type="match status" value="1"/>
</dbReference>
<keyword evidence="1" id="KW-0378">Hydrolase</keyword>
<evidence type="ECO:0000313" key="2">
    <source>
        <dbReference type="Proteomes" id="UP000284868"/>
    </source>
</evidence>
<dbReference type="InterPro" id="IPR006439">
    <property type="entry name" value="HAD-SF_hydro_IA"/>
</dbReference>
<reference evidence="1 2" key="1">
    <citation type="submission" date="2018-08" db="EMBL/GenBank/DDBJ databases">
        <title>A genome reference for cultivated species of the human gut microbiota.</title>
        <authorList>
            <person name="Zou Y."/>
            <person name="Xue W."/>
            <person name="Luo G."/>
        </authorList>
    </citation>
    <scope>NUCLEOTIDE SEQUENCE [LARGE SCALE GENOMIC DNA]</scope>
    <source>
        <strain evidence="1 2">AF35-6BH</strain>
    </source>
</reference>
<dbReference type="PANTHER" id="PTHR43434:SF1">
    <property type="entry name" value="PHOSPHOGLYCOLATE PHOSPHATASE"/>
    <property type="match status" value="1"/>
</dbReference>
<name>A0A415PAT8_9FIRM</name>
<dbReference type="SFLD" id="SFLDS00003">
    <property type="entry name" value="Haloacid_Dehalogenase"/>
    <property type="match status" value="1"/>
</dbReference>
<sequence length="239" mass="28110">MCMRIFYREVFLKVAGNFLGSMIRFFYKEGVKVMRQALIFDVDGTLWDTTYQLPLLYNEMFKKLGFTEKCIDRKTVMGFMGYTEEEIAAIIFPNLEHEERMKYLDMITQEECRYLLTQPGKLYPDVKEVLDYLHRKYELYIVSNCQKGYVETLYAAHGLENYFCDFECSGRTGLSKGDNIRFIMERNQLQTAVYIGDTLKDKEACDYAGIPFVYAAYGFGKVEEYAHKIDAFKDLMELF</sequence>
<dbReference type="EMBL" id="QRPK01000033">
    <property type="protein sequence ID" value="RHM09807.1"/>
    <property type="molecule type" value="Genomic_DNA"/>
</dbReference>
<dbReference type="NCBIfam" id="TIGR01549">
    <property type="entry name" value="HAD-SF-IA-v1"/>
    <property type="match status" value="1"/>
</dbReference>
<dbReference type="InterPro" id="IPR050155">
    <property type="entry name" value="HAD-like_hydrolase_sf"/>
</dbReference>
<dbReference type="OrthoDB" id="9792518at2"/>
<dbReference type="PANTHER" id="PTHR43434">
    <property type="entry name" value="PHOSPHOGLYCOLATE PHOSPHATASE"/>
    <property type="match status" value="1"/>
</dbReference>
<dbReference type="GO" id="GO:0008967">
    <property type="term" value="F:phosphoglycolate phosphatase activity"/>
    <property type="evidence" value="ECO:0007669"/>
    <property type="project" value="TreeGrafter"/>
</dbReference>
<proteinExistence type="predicted"/>
<dbReference type="InterPro" id="IPR023198">
    <property type="entry name" value="PGP-like_dom2"/>
</dbReference>
<organism evidence="1 2">
    <name type="scientific">Amedibacillus dolichus</name>
    <dbReference type="NCBI Taxonomy" id="31971"/>
    <lineage>
        <taxon>Bacteria</taxon>
        <taxon>Bacillati</taxon>
        <taxon>Bacillota</taxon>
        <taxon>Erysipelotrichia</taxon>
        <taxon>Erysipelotrichales</taxon>
        <taxon>Erysipelotrichaceae</taxon>
        <taxon>Amedibacillus</taxon>
    </lineage>
</organism>
<protein>
    <submittedName>
        <fullName evidence="1">HAD family hydrolase</fullName>
    </submittedName>
</protein>
<evidence type="ECO:0000313" key="1">
    <source>
        <dbReference type="EMBL" id="RHM09807.1"/>
    </source>
</evidence>
<dbReference type="SFLD" id="SFLDG01129">
    <property type="entry name" value="C1.5:_HAD__Beta-PGM__Phosphata"/>
    <property type="match status" value="1"/>
</dbReference>
<comment type="caution">
    <text evidence="1">The sequence shown here is derived from an EMBL/GenBank/DDBJ whole genome shotgun (WGS) entry which is preliminary data.</text>
</comment>
<accession>A0A415PAT8</accession>
<dbReference type="GO" id="GO:0006281">
    <property type="term" value="P:DNA repair"/>
    <property type="evidence" value="ECO:0007669"/>
    <property type="project" value="TreeGrafter"/>
</dbReference>
<keyword evidence="2" id="KW-1185">Reference proteome</keyword>
<dbReference type="AlphaFoldDB" id="A0A415PAT8"/>
<dbReference type="InterPro" id="IPR041492">
    <property type="entry name" value="HAD_2"/>
</dbReference>
<dbReference type="InterPro" id="IPR023214">
    <property type="entry name" value="HAD_sf"/>
</dbReference>
<dbReference type="Gene3D" id="1.10.150.240">
    <property type="entry name" value="Putative phosphatase, domain 2"/>
    <property type="match status" value="1"/>
</dbReference>